<gene>
    <name evidence="1" type="ORF">MKZ47_03825</name>
</gene>
<sequence>MTKKLILFISLFVLGCSPLWEEPPYQVYFSDNSKKLGYSIGEGAFIGRINEPKLIASNDKYISVLACPENICSYFYIDKVNDHKYAEHNEFVFGPYTKEEFTALELQLALPKLK</sequence>
<dbReference type="EMBL" id="JAKUMG010000001">
    <property type="protein sequence ID" value="MDI4668235.1"/>
    <property type="molecule type" value="Genomic_DNA"/>
</dbReference>
<protein>
    <recommendedName>
        <fullName evidence="3">Lipoprotein</fullName>
    </recommendedName>
</protein>
<keyword evidence="2" id="KW-1185">Reference proteome</keyword>
<organism evidence="1 2">
    <name type="scientific">Pseudoalteromonas shioyasakiensis</name>
    <dbReference type="NCBI Taxonomy" id="1190813"/>
    <lineage>
        <taxon>Bacteria</taxon>
        <taxon>Pseudomonadati</taxon>
        <taxon>Pseudomonadota</taxon>
        <taxon>Gammaproteobacteria</taxon>
        <taxon>Alteromonadales</taxon>
        <taxon>Pseudoalteromonadaceae</taxon>
        <taxon>Pseudoalteromonas</taxon>
    </lineage>
</organism>
<proteinExistence type="predicted"/>
<evidence type="ECO:0000313" key="1">
    <source>
        <dbReference type="EMBL" id="MDI4668235.1"/>
    </source>
</evidence>
<accession>A0ABT6TWF6</accession>
<comment type="caution">
    <text evidence="1">The sequence shown here is derived from an EMBL/GenBank/DDBJ whole genome shotgun (WGS) entry which is preliminary data.</text>
</comment>
<evidence type="ECO:0000313" key="2">
    <source>
        <dbReference type="Proteomes" id="UP001156974"/>
    </source>
</evidence>
<dbReference type="PROSITE" id="PS51257">
    <property type="entry name" value="PROKAR_LIPOPROTEIN"/>
    <property type="match status" value="1"/>
</dbReference>
<evidence type="ECO:0008006" key="3">
    <source>
        <dbReference type="Google" id="ProtNLM"/>
    </source>
</evidence>
<dbReference type="Proteomes" id="UP001156974">
    <property type="component" value="Unassembled WGS sequence"/>
</dbReference>
<reference evidence="1 2" key="1">
    <citation type="submission" date="2022-02" db="EMBL/GenBank/DDBJ databases">
        <title>Genome analysis of Beneficial Microorganisms for Coral consortium from Pocillopora damicornis.</title>
        <authorList>
            <person name="Rosado P.M."/>
            <person name="Cardoso P.M."/>
            <person name="Rosado J.G."/>
            <person name="Schultz J."/>
            <person name="Rocha U."/>
            <person name="Costa T.K."/>
            <person name="Peixoto R.S."/>
        </authorList>
    </citation>
    <scope>NUCLEOTIDE SEQUENCE [LARGE SCALE GENOMIC DNA]</scope>
    <source>
        <strain evidence="1 2">BMC5</strain>
    </source>
</reference>
<name>A0ABT6TWF6_9GAMM</name>
<dbReference type="RefSeq" id="WP_175081836.1">
    <property type="nucleotide sequence ID" value="NZ_JAKUMG010000001.1"/>
</dbReference>